<evidence type="ECO:0000256" key="1">
    <source>
        <dbReference type="ARBA" id="ARBA00009636"/>
    </source>
</evidence>
<dbReference type="SMART" id="SM00865">
    <property type="entry name" value="Tubulin_C"/>
    <property type="match status" value="1"/>
</dbReference>
<dbReference type="GO" id="GO:0005634">
    <property type="term" value="C:nucleus"/>
    <property type="evidence" value="ECO:0007669"/>
    <property type="project" value="TreeGrafter"/>
</dbReference>
<keyword evidence="3" id="KW-0547">Nucleotide-binding</keyword>
<dbReference type="InterPro" id="IPR018316">
    <property type="entry name" value="Tubulin/FtsZ_2-layer-sand-dom"/>
</dbReference>
<organism evidence="9">
    <name type="scientific">Timema monikensis</name>
    <dbReference type="NCBI Taxonomy" id="170555"/>
    <lineage>
        <taxon>Eukaryota</taxon>
        <taxon>Metazoa</taxon>
        <taxon>Ecdysozoa</taxon>
        <taxon>Arthropoda</taxon>
        <taxon>Hexapoda</taxon>
        <taxon>Insecta</taxon>
        <taxon>Pterygota</taxon>
        <taxon>Neoptera</taxon>
        <taxon>Polyneoptera</taxon>
        <taxon>Phasmatodea</taxon>
        <taxon>Timematodea</taxon>
        <taxon>Timematoidea</taxon>
        <taxon>Timematidae</taxon>
        <taxon>Timema</taxon>
    </lineage>
</organism>
<dbReference type="GO" id="GO:0070987">
    <property type="term" value="P:error-free translesion synthesis"/>
    <property type="evidence" value="ECO:0007669"/>
    <property type="project" value="TreeGrafter"/>
</dbReference>
<dbReference type="GO" id="GO:0005525">
    <property type="term" value="F:GTP binding"/>
    <property type="evidence" value="ECO:0007669"/>
    <property type="project" value="UniProtKB-KW"/>
</dbReference>
<evidence type="ECO:0000313" key="9">
    <source>
        <dbReference type="EMBL" id="CAD7424938.1"/>
    </source>
</evidence>
<gene>
    <name evidence="9" type="ORF">TMSB3V08_LOCUS1863</name>
</gene>
<sequence length="555" mass="63869">MLPLKWLVLRAFPCPTDLCIQLAHMLQRTVMCPMHMPTSCAWLAEVGRLETPKIQGKYDTGQLFLHRVFGYRGVVLFPWLARVYDRDVPNKRDRDSISVPYNPTYPSLAVLGIDTTNSDKISCLTDLPAQIILEDGNFNYVGKEVKGCTQTFYQVLIDARDCPYIRAQTEAVTFLGNQDSSRSLYAIPGLDYVSHEDILPYTTTEKLPLQHELFDKFLMYYPEKDPPFGAQETLRAWQKKNHPWLELSDVHKETTENVRVTVIPFYMGCRESQAASVFWFHGMAIYHNVAPKKGPLITRSTTKPCSIGRGIHRRAAQEDNLQLHKYPFVYLTLESSLCKTRQLWLQPGCLSLFHPEQLITGKEDATNNYTRGFPHLPLILWWNWLWFYIVTHGKIICRLWKDFDGALNVDLTEFQTNLVPYPRIHFPLITYEPVFSAEKAYHEQLSLSEITNSCFEPANQIVKCNPRHGKYMACCMLYRGDVVPKDVNAAIATIKTKRTIQFVDWCPTGFKVCINYQPPTVVPGGDLAKVQRAVFMLSNTTAITEWRRLLHFDPN</sequence>
<name>A0A7R9HJR1_9NEOP</name>
<dbReference type="FunFam" id="3.30.1330.20:FF:000001">
    <property type="entry name" value="Tubulin alpha chain"/>
    <property type="match status" value="1"/>
</dbReference>
<dbReference type="InterPro" id="IPR011722">
    <property type="entry name" value="Hemimethylated_DNA-bd_dom"/>
</dbReference>
<evidence type="ECO:0000256" key="5">
    <source>
        <dbReference type="ARBA" id="ARBA00023134"/>
    </source>
</evidence>
<dbReference type="PANTHER" id="PTHR14289:SF16">
    <property type="entry name" value="POLYMERASE DELTA-INTERACTING PROTEIN 2"/>
    <property type="match status" value="1"/>
</dbReference>
<proteinExistence type="inferred from homology"/>
<dbReference type="Pfam" id="PF03953">
    <property type="entry name" value="Tubulin_C"/>
    <property type="match status" value="1"/>
</dbReference>
<keyword evidence="5" id="KW-0342">GTP-binding</keyword>
<dbReference type="Gene3D" id="3.30.1330.20">
    <property type="entry name" value="Tubulin/FtsZ, C-terminal domain"/>
    <property type="match status" value="1"/>
</dbReference>
<evidence type="ECO:0000256" key="3">
    <source>
        <dbReference type="ARBA" id="ARBA00022741"/>
    </source>
</evidence>
<keyword evidence="2" id="KW-0493">Microtubule</keyword>
<dbReference type="EMBL" id="OB792858">
    <property type="protein sequence ID" value="CAD7424938.1"/>
    <property type="molecule type" value="Genomic_DNA"/>
</dbReference>
<dbReference type="SUPFAM" id="SSF55307">
    <property type="entry name" value="Tubulin C-terminal domain-like"/>
    <property type="match status" value="1"/>
</dbReference>
<dbReference type="AlphaFoldDB" id="A0A7R9HJR1"/>
<dbReference type="Gene3D" id="3.40.50.1440">
    <property type="entry name" value="Tubulin/FtsZ, GTPase domain"/>
    <property type="match status" value="1"/>
</dbReference>
<evidence type="ECO:0000259" key="7">
    <source>
        <dbReference type="SMART" id="SM00865"/>
    </source>
</evidence>
<evidence type="ECO:0000256" key="4">
    <source>
        <dbReference type="ARBA" id="ARBA00022801"/>
    </source>
</evidence>
<dbReference type="GO" id="GO:0016787">
    <property type="term" value="F:hydrolase activity"/>
    <property type="evidence" value="ECO:0007669"/>
    <property type="project" value="UniProtKB-KW"/>
</dbReference>
<protein>
    <submittedName>
        <fullName evidence="9">Uncharacterized protein</fullName>
    </submittedName>
</protein>
<comment type="similarity">
    <text evidence="1">Belongs to the tubulin family.</text>
</comment>
<dbReference type="GO" id="GO:0003677">
    <property type="term" value="F:DNA binding"/>
    <property type="evidence" value="ECO:0007669"/>
    <property type="project" value="InterPro"/>
</dbReference>
<dbReference type="PANTHER" id="PTHR14289">
    <property type="entry name" value="F-BOX ONLY PROTEIN 3"/>
    <property type="match status" value="1"/>
</dbReference>
<feature type="domain" description="Hemimethylated DNA-binding" evidence="8">
    <location>
        <begin position="55"/>
        <end position="223"/>
    </location>
</feature>
<comment type="catalytic activity">
    <reaction evidence="6">
        <text>GTP + H2O = GDP + phosphate + H(+)</text>
        <dbReference type="Rhea" id="RHEA:19669"/>
        <dbReference type="ChEBI" id="CHEBI:15377"/>
        <dbReference type="ChEBI" id="CHEBI:15378"/>
        <dbReference type="ChEBI" id="CHEBI:37565"/>
        <dbReference type="ChEBI" id="CHEBI:43474"/>
        <dbReference type="ChEBI" id="CHEBI:58189"/>
    </reaction>
    <physiologicalReaction direction="left-to-right" evidence="6">
        <dbReference type="Rhea" id="RHEA:19670"/>
    </physiologicalReaction>
</comment>
<keyword evidence="4" id="KW-0378">Hydrolase</keyword>
<dbReference type="InterPro" id="IPR008280">
    <property type="entry name" value="Tub_FtsZ_C"/>
</dbReference>
<dbReference type="InterPro" id="IPR036525">
    <property type="entry name" value="Tubulin/FtsZ_GTPase_sf"/>
</dbReference>
<dbReference type="GO" id="GO:0005874">
    <property type="term" value="C:microtubule"/>
    <property type="evidence" value="ECO:0007669"/>
    <property type="project" value="UniProtKB-KW"/>
</dbReference>
<dbReference type="GO" id="GO:0042645">
    <property type="term" value="C:mitochondrial nucleoid"/>
    <property type="evidence" value="ECO:0007669"/>
    <property type="project" value="TreeGrafter"/>
</dbReference>
<evidence type="ECO:0000259" key="8">
    <source>
        <dbReference type="SMART" id="SM00992"/>
    </source>
</evidence>
<reference evidence="9" key="1">
    <citation type="submission" date="2020-11" db="EMBL/GenBank/DDBJ databases">
        <authorList>
            <person name="Tran Van P."/>
        </authorList>
    </citation>
    <scope>NUCLEOTIDE SEQUENCE</scope>
</reference>
<evidence type="ECO:0000256" key="2">
    <source>
        <dbReference type="ARBA" id="ARBA00022701"/>
    </source>
</evidence>
<evidence type="ECO:0000256" key="6">
    <source>
        <dbReference type="ARBA" id="ARBA00049117"/>
    </source>
</evidence>
<accession>A0A7R9HJR1</accession>
<dbReference type="InterPro" id="IPR037103">
    <property type="entry name" value="Tubulin/FtsZ-like_C"/>
</dbReference>
<dbReference type="SMART" id="SM00992">
    <property type="entry name" value="YccV-like"/>
    <property type="match status" value="1"/>
</dbReference>
<feature type="domain" description="Tubulin/FtsZ 2-layer sandwich" evidence="7">
    <location>
        <begin position="407"/>
        <end position="551"/>
    </location>
</feature>